<feature type="active site" evidence="5">
    <location>
        <position position="334"/>
    </location>
</feature>
<dbReference type="EMBL" id="JZDQ02000024">
    <property type="protein sequence ID" value="OIJ25555.1"/>
    <property type="molecule type" value="Genomic_DNA"/>
</dbReference>
<dbReference type="PROSITE" id="PS51687">
    <property type="entry name" value="SAM_MT_RNA_M5U"/>
    <property type="match status" value="1"/>
</dbReference>
<evidence type="ECO:0000256" key="3">
    <source>
        <dbReference type="ARBA" id="ARBA00022691"/>
    </source>
</evidence>
<name>A0A1J4N1W8_9ACTN</name>
<evidence type="ECO:0000256" key="1">
    <source>
        <dbReference type="ARBA" id="ARBA00022603"/>
    </source>
</evidence>
<dbReference type="InterPro" id="IPR030390">
    <property type="entry name" value="MeTrfase_TrmA_AS"/>
</dbReference>
<reference evidence="6" key="1">
    <citation type="submission" date="2016-10" db="EMBL/GenBank/DDBJ databases">
        <title>Draft Genome Sequence of Nocardioides luteus Strain BAFB, an Alkane-Degrading Bacterium Isolated from JP-7 Polluted Soil.</title>
        <authorList>
            <person name="Brown L."/>
            <person name="Ruiz O.N."/>
            <person name="Gunasekera T."/>
        </authorList>
    </citation>
    <scope>NUCLEOTIDE SEQUENCE [LARGE SCALE GENOMIC DNA]</scope>
    <source>
        <strain evidence="6">BAFB</strain>
    </source>
</reference>
<dbReference type="PANTHER" id="PTHR11061:SF30">
    <property type="entry name" value="TRNA (URACIL(54)-C(5))-METHYLTRANSFERASE"/>
    <property type="match status" value="1"/>
</dbReference>
<dbReference type="Gene3D" id="2.40.50.1070">
    <property type="match status" value="1"/>
</dbReference>
<dbReference type="SUPFAM" id="SSF53335">
    <property type="entry name" value="S-adenosyl-L-methionine-dependent methyltransferases"/>
    <property type="match status" value="1"/>
</dbReference>
<evidence type="ECO:0000256" key="4">
    <source>
        <dbReference type="PROSITE-ProRule" id="PRU01024"/>
    </source>
</evidence>
<dbReference type="Gene3D" id="3.40.50.150">
    <property type="entry name" value="Vaccinia Virus protein VP39"/>
    <property type="match status" value="1"/>
</dbReference>
<dbReference type="GO" id="GO:0070475">
    <property type="term" value="P:rRNA base methylation"/>
    <property type="evidence" value="ECO:0007669"/>
    <property type="project" value="TreeGrafter"/>
</dbReference>
<sequence>MDCGYFTAGVCRSCRWLEMAYADQLAQKQQRVAAALDPVGFGAVRWEEPVSSPEAGFRNKAKMVVAGSVEAPTLGILSHDGLGVDLLACGLHTPGLQAALPVLSRFVTTARLTPYSVPERRGELKHVIVTEAPGGELMVRWVLRSTEALSRLRKHLPALLESLPIAVASVNIQPEHKAVIEGPEEIFLTPREALTMEVNGIGLRLRPHSFFQTNTSVAAALYRHARDLVSAVSPATVWDLYCGVGGFGLHVAAPGREVLGVESSEQAIEAAASTAAELGLPATSWVAGDATAYALSAGSAPDLVIVNPPRRGIGSSLAGWLEESGVEHVVYSSCNVDTLARDLLDMPSLRPVSARLLDMFPNTDHHEVLVSLTRR</sequence>
<feature type="active site" description="Nucleophile" evidence="4">
    <location>
        <position position="334"/>
    </location>
</feature>
<feature type="binding site" evidence="4">
    <location>
        <position position="241"/>
    </location>
    <ligand>
        <name>S-adenosyl-L-methionine</name>
        <dbReference type="ChEBI" id="CHEBI:59789"/>
    </ligand>
</feature>
<gene>
    <name evidence="6" type="ORF">UG56_017325</name>
</gene>
<dbReference type="RefSeq" id="WP_045550577.1">
    <property type="nucleotide sequence ID" value="NZ_JZDQ02000024.1"/>
</dbReference>
<dbReference type="PROSITE" id="PS01230">
    <property type="entry name" value="TRMA_1"/>
    <property type="match status" value="1"/>
</dbReference>
<evidence type="ECO:0000313" key="6">
    <source>
        <dbReference type="EMBL" id="OIJ25555.1"/>
    </source>
</evidence>
<feature type="binding site" evidence="4">
    <location>
        <position position="307"/>
    </location>
    <ligand>
        <name>S-adenosyl-L-methionine</name>
        <dbReference type="ChEBI" id="CHEBI:59789"/>
    </ligand>
</feature>
<feature type="binding site" evidence="4">
    <location>
        <position position="212"/>
    </location>
    <ligand>
        <name>S-adenosyl-L-methionine</name>
        <dbReference type="ChEBI" id="CHEBI:59789"/>
    </ligand>
</feature>
<comment type="similarity">
    <text evidence="4">Belongs to the class I-like SAM-binding methyltransferase superfamily. RNA M5U methyltransferase family.</text>
</comment>
<evidence type="ECO:0000256" key="5">
    <source>
        <dbReference type="PROSITE-ProRule" id="PRU10015"/>
    </source>
</evidence>
<evidence type="ECO:0000256" key="2">
    <source>
        <dbReference type="ARBA" id="ARBA00022679"/>
    </source>
</evidence>
<dbReference type="GO" id="GO:0070041">
    <property type="term" value="F:rRNA (uridine-C5-)-methyltransferase activity"/>
    <property type="evidence" value="ECO:0007669"/>
    <property type="project" value="TreeGrafter"/>
</dbReference>
<protein>
    <submittedName>
        <fullName evidence="6">23S rRNA (Uracil(747)-C(5))-methyltransferase</fullName>
    </submittedName>
</protein>
<comment type="caution">
    <text evidence="6">The sequence shown here is derived from an EMBL/GenBank/DDBJ whole genome shotgun (WGS) entry which is preliminary data.</text>
</comment>
<dbReference type="PANTHER" id="PTHR11061">
    <property type="entry name" value="RNA M5U METHYLTRANSFERASE"/>
    <property type="match status" value="1"/>
</dbReference>
<dbReference type="AlphaFoldDB" id="A0A1J4N1W8"/>
<organism evidence="6 7">
    <name type="scientific">Nocardioides luteus</name>
    <dbReference type="NCBI Taxonomy" id="1844"/>
    <lineage>
        <taxon>Bacteria</taxon>
        <taxon>Bacillati</taxon>
        <taxon>Actinomycetota</taxon>
        <taxon>Actinomycetes</taxon>
        <taxon>Propionibacteriales</taxon>
        <taxon>Nocardioidaceae</taxon>
        <taxon>Nocardioides</taxon>
    </lineage>
</organism>
<proteinExistence type="inferred from homology"/>
<dbReference type="NCBIfam" id="NF002909">
    <property type="entry name" value="PRK03522.2-1"/>
    <property type="match status" value="1"/>
</dbReference>
<keyword evidence="3 4" id="KW-0949">S-adenosyl-L-methionine</keyword>
<dbReference type="InterPro" id="IPR029063">
    <property type="entry name" value="SAM-dependent_MTases_sf"/>
</dbReference>
<dbReference type="STRING" id="1844.UG56_017325"/>
<accession>A0A1J4N1W8</accession>
<keyword evidence="2 4" id="KW-0808">Transferase</keyword>
<dbReference type="OrthoDB" id="9804590at2"/>
<dbReference type="InterPro" id="IPR010280">
    <property type="entry name" value="U5_MeTrfase_fam"/>
</dbReference>
<keyword evidence="1 4" id="KW-0489">Methyltransferase</keyword>
<dbReference type="Proteomes" id="UP000033772">
    <property type="component" value="Unassembled WGS sequence"/>
</dbReference>
<feature type="binding site" evidence="4">
    <location>
        <position position="262"/>
    </location>
    <ligand>
        <name>S-adenosyl-L-methionine</name>
        <dbReference type="ChEBI" id="CHEBI:59789"/>
    </ligand>
</feature>
<evidence type="ECO:0000313" key="7">
    <source>
        <dbReference type="Proteomes" id="UP000033772"/>
    </source>
</evidence>
<keyword evidence="7" id="KW-1185">Reference proteome</keyword>
<dbReference type="Pfam" id="PF05958">
    <property type="entry name" value="tRNA_U5-meth_tr"/>
    <property type="match status" value="2"/>
</dbReference>
<dbReference type="CDD" id="cd02440">
    <property type="entry name" value="AdoMet_MTases"/>
    <property type="match status" value="1"/>
</dbReference>